<keyword evidence="2" id="KW-1185">Reference proteome</keyword>
<protein>
    <submittedName>
        <fullName evidence="1">Uncharacterized protein</fullName>
    </submittedName>
</protein>
<sequence length="51" mass="5998">MTHWFVKLFLSTESWQIGNQVNEYPDAAVGLLQLLPGNLRMIFTFKLHKTY</sequence>
<dbReference type="AlphaFoldDB" id="A0A087UL41"/>
<reference evidence="1 2" key="1">
    <citation type="submission" date="2013-11" db="EMBL/GenBank/DDBJ databases">
        <title>Genome sequencing of Stegodyphus mimosarum.</title>
        <authorList>
            <person name="Bechsgaard J."/>
        </authorList>
    </citation>
    <scope>NUCLEOTIDE SEQUENCE [LARGE SCALE GENOMIC DNA]</scope>
</reference>
<dbReference type="EMBL" id="KK120343">
    <property type="protein sequence ID" value="KFM78080.1"/>
    <property type="molecule type" value="Genomic_DNA"/>
</dbReference>
<proteinExistence type="predicted"/>
<evidence type="ECO:0000313" key="2">
    <source>
        <dbReference type="Proteomes" id="UP000054359"/>
    </source>
</evidence>
<evidence type="ECO:0000313" key="1">
    <source>
        <dbReference type="EMBL" id="KFM78080.1"/>
    </source>
</evidence>
<dbReference type="Proteomes" id="UP000054359">
    <property type="component" value="Unassembled WGS sequence"/>
</dbReference>
<organism evidence="1 2">
    <name type="scientific">Stegodyphus mimosarum</name>
    <name type="common">African social velvet spider</name>
    <dbReference type="NCBI Taxonomy" id="407821"/>
    <lineage>
        <taxon>Eukaryota</taxon>
        <taxon>Metazoa</taxon>
        <taxon>Ecdysozoa</taxon>
        <taxon>Arthropoda</taxon>
        <taxon>Chelicerata</taxon>
        <taxon>Arachnida</taxon>
        <taxon>Araneae</taxon>
        <taxon>Araneomorphae</taxon>
        <taxon>Entelegynae</taxon>
        <taxon>Eresoidea</taxon>
        <taxon>Eresidae</taxon>
        <taxon>Stegodyphus</taxon>
    </lineage>
</organism>
<gene>
    <name evidence="1" type="ORF">X975_24638</name>
</gene>
<name>A0A087UL41_STEMI</name>
<accession>A0A087UL41</accession>
<feature type="non-terminal residue" evidence="1">
    <location>
        <position position="51"/>
    </location>
</feature>